<dbReference type="EMBL" id="CAXKWB010001937">
    <property type="protein sequence ID" value="CAL4065876.1"/>
    <property type="molecule type" value="Genomic_DNA"/>
</dbReference>
<comment type="caution">
    <text evidence="2">The sequence shown here is derived from an EMBL/GenBank/DDBJ whole genome shotgun (WGS) entry which is preliminary data.</text>
</comment>
<feature type="compositionally biased region" description="Pro residues" evidence="1">
    <location>
        <begin position="1"/>
        <end position="14"/>
    </location>
</feature>
<organism evidence="2 3">
    <name type="scientific">Meganyctiphanes norvegica</name>
    <name type="common">Northern krill</name>
    <name type="synonym">Thysanopoda norvegica</name>
    <dbReference type="NCBI Taxonomy" id="48144"/>
    <lineage>
        <taxon>Eukaryota</taxon>
        <taxon>Metazoa</taxon>
        <taxon>Ecdysozoa</taxon>
        <taxon>Arthropoda</taxon>
        <taxon>Crustacea</taxon>
        <taxon>Multicrustacea</taxon>
        <taxon>Malacostraca</taxon>
        <taxon>Eumalacostraca</taxon>
        <taxon>Eucarida</taxon>
        <taxon>Euphausiacea</taxon>
        <taxon>Euphausiidae</taxon>
        <taxon>Meganyctiphanes</taxon>
    </lineage>
</organism>
<name>A0AAV2PWL1_MEGNR</name>
<feature type="region of interest" description="Disordered" evidence="1">
    <location>
        <begin position="1"/>
        <end position="35"/>
    </location>
</feature>
<dbReference type="AlphaFoldDB" id="A0AAV2PWL1"/>
<proteinExistence type="predicted"/>
<dbReference type="Proteomes" id="UP001497623">
    <property type="component" value="Unassembled WGS sequence"/>
</dbReference>
<sequence length="173" mass="19514">HHKLLQPPPKPLLPKPQNHALPLRGDGTTKSRVTKDTAFDSMALLVDGVKYTTLDKHQREHKRTQPLPRPREEHLGGLDPREVFYADEDLLIIKGGGFNSDKFEEPSQSLDNSNYEDPEFGQGSQMYPEFLPIPDLEYNGNIPSILPPPSRVPESIRHNPDQSKFSVFVEAPS</sequence>
<feature type="compositionally biased region" description="Basic and acidic residues" evidence="1">
    <location>
        <begin position="69"/>
        <end position="80"/>
    </location>
</feature>
<reference evidence="2 3" key="1">
    <citation type="submission" date="2024-05" db="EMBL/GenBank/DDBJ databases">
        <authorList>
            <person name="Wallberg A."/>
        </authorList>
    </citation>
    <scope>NUCLEOTIDE SEQUENCE [LARGE SCALE GENOMIC DNA]</scope>
</reference>
<protein>
    <submittedName>
        <fullName evidence="2">Uncharacterized protein</fullName>
    </submittedName>
</protein>
<keyword evidence="3" id="KW-1185">Reference proteome</keyword>
<feature type="non-terminal residue" evidence="2">
    <location>
        <position position="1"/>
    </location>
</feature>
<feature type="region of interest" description="Disordered" evidence="1">
    <location>
        <begin position="141"/>
        <end position="173"/>
    </location>
</feature>
<evidence type="ECO:0000256" key="1">
    <source>
        <dbReference type="SAM" id="MobiDB-lite"/>
    </source>
</evidence>
<accession>A0AAV2PWL1</accession>
<evidence type="ECO:0000313" key="2">
    <source>
        <dbReference type="EMBL" id="CAL4065876.1"/>
    </source>
</evidence>
<feature type="non-terminal residue" evidence="2">
    <location>
        <position position="173"/>
    </location>
</feature>
<feature type="region of interest" description="Disordered" evidence="1">
    <location>
        <begin position="56"/>
        <end position="80"/>
    </location>
</feature>
<gene>
    <name evidence="2" type="ORF">MNOR_LOCUS5123</name>
</gene>
<feature type="region of interest" description="Disordered" evidence="1">
    <location>
        <begin position="102"/>
        <end position="126"/>
    </location>
</feature>
<evidence type="ECO:0000313" key="3">
    <source>
        <dbReference type="Proteomes" id="UP001497623"/>
    </source>
</evidence>